<keyword evidence="2" id="KW-1185">Reference proteome</keyword>
<dbReference type="SMART" id="SM00567">
    <property type="entry name" value="EZ_HEAT"/>
    <property type="match status" value="5"/>
</dbReference>
<dbReference type="Proteomes" id="UP000502706">
    <property type="component" value="Chromosome"/>
</dbReference>
<dbReference type="GO" id="GO:0016491">
    <property type="term" value="F:oxidoreductase activity"/>
    <property type="evidence" value="ECO:0007669"/>
    <property type="project" value="TreeGrafter"/>
</dbReference>
<dbReference type="AlphaFoldDB" id="A0A6G8Q1G4"/>
<name>A0A6G8Q1G4_9ACTN</name>
<accession>A0A6G8Q1G4</accession>
<dbReference type="InterPro" id="IPR011989">
    <property type="entry name" value="ARM-like"/>
</dbReference>
<proteinExistence type="predicted"/>
<dbReference type="Gene3D" id="1.25.10.10">
    <property type="entry name" value="Leucine-rich Repeat Variant"/>
    <property type="match status" value="2"/>
</dbReference>
<dbReference type="SUPFAM" id="SSF48371">
    <property type="entry name" value="ARM repeat"/>
    <property type="match status" value="1"/>
</dbReference>
<dbReference type="EMBL" id="CP045121">
    <property type="protein sequence ID" value="QIN80319.1"/>
    <property type="molecule type" value="Genomic_DNA"/>
</dbReference>
<reference evidence="1 2" key="1">
    <citation type="submission" date="2019-10" db="EMBL/GenBank/DDBJ databases">
        <title>Rubrobacter sp nov SCSIO 52915 isolated from a deep-sea sediment in the South China Sea.</title>
        <authorList>
            <person name="Chen R.W."/>
        </authorList>
    </citation>
    <scope>NUCLEOTIDE SEQUENCE [LARGE SCALE GENOMIC DNA]</scope>
    <source>
        <strain evidence="1 2">SCSIO 52915</strain>
    </source>
</reference>
<evidence type="ECO:0000313" key="1">
    <source>
        <dbReference type="EMBL" id="QIN80319.1"/>
    </source>
</evidence>
<protein>
    <recommendedName>
        <fullName evidence="3">PBS lyase HEAT domain protein repeat-containing protein</fullName>
    </recommendedName>
</protein>
<dbReference type="KEGG" id="rmar:GBA65_19350"/>
<sequence>MMIRWPRSWEWDILATLMSERLARVERIGAERERLSEAAVEIGLARRYAGMLHSPRRWYRARAAENLGHFGGEEAVALLGRLLDDRDETVRAVAARALARIGTGETARLLARTLEDPSELTRLRVAENLQRVGPAAEEPLAQVLSRQNGAGAVLAAQVLGNLGADVARAELARAARGAASTDLRAQATLALGKISNPGDLPTLLGAAEDPAWPVRAQAANALGMVGDPEAVPVLRGLVSDGEWWVRLNAARALAGLGTPGEGPCWSCSAAPTGSRATGRRRR</sequence>
<dbReference type="InterPro" id="IPR016024">
    <property type="entry name" value="ARM-type_fold"/>
</dbReference>
<gene>
    <name evidence="1" type="ORF">GBA65_19350</name>
</gene>
<dbReference type="PANTHER" id="PTHR12697">
    <property type="entry name" value="PBS LYASE HEAT-LIKE PROTEIN"/>
    <property type="match status" value="1"/>
</dbReference>
<dbReference type="PANTHER" id="PTHR12697:SF5">
    <property type="entry name" value="DEOXYHYPUSINE HYDROXYLASE"/>
    <property type="match status" value="1"/>
</dbReference>
<dbReference type="Pfam" id="PF13646">
    <property type="entry name" value="HEAT_2"/>
    <property type="match status" value="2"/>
</dbReference>
<evidence type="ECO:0000313" key="2">
    <source>
        <dbReference type="Proteomes" id="UP000502706"/>
    </source>
</evidence>
<organism evidence="1 2">
    <name type="scientific">Rubrobacter marinus</name>
    <dbReference type="NCBI Taxonomy" id="2653852"/>
    <lineage>
        <taxon>Bacteria</taxon>
        <taxon>Bacillati</taxon>
        <taxon>Actinomycetota</taxon>
        <taxon>Rubrobacteria</taxon>
        <taxon>Rubrobacterales</taxon>
        <taxon>Rubrobacteraceae</taxon>
        <taxon>Rubrobacter</taxon>
    </lineage>
</organism>
<evidence type="ECO:0008006" key="3">
    <source>
        <dbReference type="Google" id="ProtNLM"/>
    </source>
</evidence>
<dbReference type="InterPro" id="IPR004155">
    <property type="entry name" value="PBS_lyase_HEAT"/>
</dbReference>